<feature type="transmembrane region" description="Helical" evidence="9">
    <location>
        <begin position="182"/>
        <end position="206"/>
    </location>
</feature>
<evidence type="ECO:0000313" key="11">
    <source>
        <dbReference type="Proteomes" id="UP001190926"/>
    </source>
</evidence>
<dbReference type="PANTHER" id="PTHR10791">
    <property type="entry name" value="RAG1-ACTIVATING PROTEIN 1"/>
    <property type="match status" value="1"/>
</dbReference>
<proteinExistence type="inferred from homology"/>
<keyword evidence="3 9" id="KW-0813">Transport</keyword>
<dbReference type="PANTHER" id="PTHR10791:SF236">
    <property type="entry name" value="BIDIRECTIONAL SUGAR TRANSPORTER SWEET8"/>
    <property type="match status" value="1"/>
</dbReference>
<accession>A0AAD4JBP0</accession>
<keyword evidence="8 9" id="KW-0472">Membrane</keyword>
<evidence type="ECO:0000256" key="4">
    <source>
        <dbReference type="ARBA" id="ARBA00022597"/>
    </source>
</evidence>
<dbReference type="AlphaFoldDB" id="A0AAD4JBP0"/>
<gene>
    <name evidence="10" type="ORF">C2S53_008922</name>
</gene>
<evidence type="ECO:0000256" key="7">
    <source>
        <dbReference type="ARBA" id="ARBA00022989"/>
    </source>
</evidence>
<evidence type="ECO:0000256" key="9">
    <source>
        <dbReference type="RuleBase" id="RU910715"/>
    </source>
</evidence>
<evidence type="ECO:0000256" key="6">
    <source>
        <dbReference type="ARBA" id="ARBA00022737"/>
    </source>
</evidence>
<dbReference type="Pfam" id="PF03083">
    <property type="entry name" value="MtN3_slv"/>
    <property type="match status" value="2"/>
</dbReference>
<keyword evidence="11" id="KW-1185">Reference proteome</keyword>
<comment type="caution">
    <text evidence="10">The sequence shown here is derived from an EMBL/GenBank/DDBJ whole genome shotgun (WGS) entry which is preliminary data.</text>
</comment>
<dbReference type="FunFam" id="1.20.1280.290:FF:000001">
    <property type="entry name" value="Bidirectional sugar transporter SWEET"/>
    <property type="match status" value="1"/>
</dbReference>
<dbReference type="GO" id="GO:0005886">
    <property type="term" value="C:plasma membrane"/>
    <property type="evidence" value="ECO:0007669"/>
    <property type="project" value="UniProtKB-SubCell"/>
</dbReference>
<dbReference type="Proteomes" id="UP001190926">
    <property type="component" value="Unassembled WGS sequence"/>
</dbReference>
<feature type="transmembrane region" description="Helical" evidence="9">
    <location>
        <begin position="155"/>
        <end position="176"/>
    </location>
</feature>
<dbReference type="GO" id="GO:0051119">
    <property type="term" value="F:sugar transmembrane transporter activity"/>
    <property type="evidence" value="ECO:0007669"/>
    <property type="project" value="InterPro"/>
</dbReference>
<dbReference type="InterPro" id="IPR004316">
    <property type="entry name" value="SWEET_rpt"/>
</dbReference>
<evidence type="ECO:0000256" key="5">
    <source>
        <dbReference type="ARBA" id="ARBA00022692"/>
    </source>
</evidence>
<dbReference type="GO" id="GO:0051260">
    <property type="term" value="P:protein homooligomerization"/>
    <property type="evidence" value="ECO:0007669"/>
    <property type="project" value="UniProtKB-ARBA"/>
</dbReference>
<dbReference type="EMBL" id="SDAM02000099">
    <property type="protein sequence ID" value="KAH6830451.1"/>
    <property type="molecule type" value="Genomic_DNA"/>
</dbReference>
<feature type="transmembrane region" description="Helical" evidence="9">
    <location>
        <begin position="60"/>
        <end position="82"/>
    </location>
</feature>
<feature type="transmembrane region" description="Helical" evidence="9">
    <location>
        <begin position="123"/>
        <end position="143"/>
    </location>
</feature>
<comment type="similarity">
    <text evidence="2 9">Belongs to the SWEET sugar transporter family.</text>
</comment>
<name>A0AAD4JBP0_PERFH</name>
<dbReference type="Gene3D" id="1.20.1280.290">
    <property type="match status" value="2"/>
</dbReference>
<evidence type="ECO:0000256" key="2">
    <source>
        <dbReference type="ARBA" id="ARBA00007809"/>
    </source>
</evidence>
<evidence type="ECO:0000256" key="1">
    <source>
        <dbReference type="ARBA" id="ARBA00004127"/>
    </source>
</evidence>
<dbReference type="FunFam" id="1.20.1280.290:FF:000002">
    <property type="entry name" value="Bidirectional sugar transporter SWEET"/>
    <property type="match status" value="1"/>
</dbReference>
<comment type="function">
    <text evidence="9">Mediates both low-affinity uptake and efflux of sugar across the membrane.</text>
</comment>
<dbReference type="InterPro" id="IPR047664">
    <property type="entry name" value="SWEET"/>
</dbReference>
<evidence type="ECO:0000256" key="3">
    <source>
        <dbReference type="ARBA" id="ARBA00022448"/>
    </source>
</evidence>
<keyword evidence="4 9" id="KW-0762">Sugar transport</keyword>
<organism evidence="10 11">
    <name type="scientific">Perilla frutescens var. hirtella</name>
    <name type="common">Perilla citriodora</name>
    <name type="synonym">Perilla setoyensis</name>
    <dbReference type="NCBI Taxonomy" id="608512"/>
    <lineage>
        <taxon>Eukaryota</taxon>
        <taxon>Viridiplantae</taxon>
        <taxon>Streptophyta</taxon>
        <taxon>Embryophyta</taxon>
        <taxon>Tracheophyta</taxon>
        <taxon>Spermatophyta</taxon>
        <taxon>Magnoliopsida</taxon>
        <taxon>eudicotyledons</taxon>
        <taxon>Gunneridae</taxon>
        <taxon>Pentapetalae</taxon>
        <taxon>asterids</taxon>
        <taxon>lamiids</taxon>
        <taxon>Lamiales</taxon>
        <taxon>Lamiaceae</taxon>
        <taxon>Nepetoideae</taxon>
        <taxon>Elsholtzieae</taxon>
        <taxon>Perilla</taxon>
    </lineage>
</organism>
<sequence length="231" mass="26127">MQGVSLIRFIVGVVGLPTFWRICKNKSTEEFHPYPYIAAMMNCMLWIFYGLPIVHPDSTLVITINSFGLFMEIVFLSIFFIYTSKNKYRPIIFMFVVGELAFLAAIVVITLLCFDTHTKRSMFTGILCDIFGIIMYASPLSNLMEVIKTKSAEYMPFWLCVAGFSNGIIWFIYAFLKTFDPYIAAGNGIGGMFGLIQLLVWAYYTIKAKNKAEEKSKVKSGDVQLSNVPPA</sequence>
<keyword evidence="5 9" id="KW-0812">Transmembrane</keyword>
<reference evidence="10 11" key="1">
    <citation type="journal article" date="2021" name="Nat. Commun.">
        <title>Incipient diploidization of the medicinal plant Perilla within 10,000 years.</title>
        <authorList>
            <person name="Zhang Y."/>
            <person name="Shen Q."/>
            <person name="Leng L."/>
            <person name="Zhang D."/>
            <person name="Chen S."/>
            <person name="Shi Y."/>
            <person name="Ning Z."/>
            <person name="Chen S."/>
        </authorList>
    </citation>
    <scope>NUCLEOTIDE SEQUENCE [LARGE SCALE GENOMIC DNA]</scope>
    <source>
        <strain evidence="11">cv. PC099</strain>
    </source>
</reference>
<feature type="transmembrane region" description="Helical" evidence="9">
    <location>
        <begin position="6"/>
        <end position="23"/>
    </location>
</feature>
<protein>
    <recommendedName>
        <fullName evidence="9">Bidirectional sugar transporter SWEET</fullName>
    </recommendedName>
</protein>
<dbReference type="GO" id="GO:0012505">
    <property type="term" value="C:endomembrane system"/>
    <property type="evidence" value="ECO:0007669"/>
    <property type="project" value="UniProtKB-SubCell"/>
</dbReference>
<feature type="transmembrane region" description="Helical" evidence="9">
    <location>
        <begin position="91"/>
        <end position="111"/>
    </location>
</feature>
<comment type="subcellular location">
    <subcellularLocation>
        <location evidence="9">Cell membrane</location>
        <topology evidence="9">Multi-pass membrane protein</topology>
    </subcellularLocation>
    <subcellularLocation>
        <location evidence="1">Endomembrane system</location>
        <topology evidence="1">Multi-pass membrane protein</topology>
    </subcellularLocation>
</comment>
<keyword evidence="6" id="KW-0677">Repeat</keyword>
<keyword evidence="7 9" id="KW-1133">Transmembrane helix</keyword>
<evidence type="ECO:0000313" key="10">
    <source>
        <dbReference type="EMBL" id="KAH6830451.1"/>
    </source>
</evidence>
<evidence type="ECO:0000256" key="8">
    <source>
        <dbReference type="ARBA" id="ARBA00023136"/>
    </source>
</evidence>
<feature type="transmembrane region" description="Helical" evidence="9">
    <location>
        <begin position="35"/>
        <end position="54"/>
    </location>
</feature>